<dbReference type="Proteomes" id="UP000276215">
    <property type="component" value="Unassembled WGS sequence"/>
</dbReference>
<dbReference type="AlphaFoldDB" id="A0A3N4JU70"/>
<feature type="region of interest" description="Disordered" evidence="1">
    <location>
        <begin position="52"/>
        <end position="75"/>
    </location>
</feature>
<organism evidence="2 3">
    <name type="scientific">Choiromyces venosus 120613-1</name>
    <dbReference type="NCBI Taxonomy" id="1336337"/>
    <lineage>
        <taxon>Eukaryota</taxon>
        <taxon>Fungi</taxon>
        <taxon>Dikarya</taxon>
        <taxon>Ascomycota</taxon>
        <taxon>Pezizomycotina</taxon>
        <taxon>Pezizomycetes</taxon>
        <taxon>Pezizales</taxon>
        <taxon>Tuberaceae</taxon>
        <taxon>Choiromyces</taxon>
    </lineage>
</organism>
<sequence>MATQQRQNLHLQPPHPHILLRGLAIYHNCDYEHPLPYHNLRIKPANKKIKCTRCRGPRGRESSERSLGLPKTSPPPFPFTPPSPFSFPLSLNNGTTILTFFLLFSVRGMGSPRFGYDKPANVSYPCCYGSKKKRSKEKRAVRRGGKKKKQTQIWNWKKNKRKKNHNIRLLVTRTCSNFIRISYPPFPP</sequence>
<evidence type="ECO:0000256" key="1">
    <source>
        <dbReference type="SAM" id="MobiDB-lite"/>
    </source>
</evidence>
<protein>
    <submittedName>
        <fullName evidence="2">Uncharacterized protein</fullName>
    </submittedName>
</protein>
<accession>A0A3N4JU70</accession>
<name>A0A3N4JU70_9PEZI</name>
<keyword evidence="3" id="KW-1185">Reference proteome</keyword>
<evidence type="ECO:0000313" key="3">
    <source>
        <dbReference type="Proteomes" id="UP000276215"/>
    </source>
</evidence>
<gene>
    <name evidence="2" type="ORF">L873DRAFT_562659</name>
</gene>
<proteinExistence type="predicted"/>
<evidence type="ECO:0000313" key="2">
    <source>
        <dbReference type="EMBL" id="RPB01913.1"/>
    </source>
</evidence>
<dbReference type="EMBL" id="ML120370">
    <property type="protein sequence ID" value="RPB01913.1"/>
    <property type="molecule type" value="Genomic_DNA"/>
</dbReference>
<reference evidence="2 3" key="1">
    <citation type="journal article" date="2018" name="Nat. Ecol. Evol.">
        <title>Pezizomycetes genomes reveal the molecular basis of ectomycorrhizal truffle lifestyle.</title>
        <authorList>
            <person name="Murat C."/>
            <person name="Payen T."/>
            <person name="Noel B."/>
            <person name="Kuo A."/>
            <person name="Morin E."/>
            <person name="Chen J."/>
            <person name="Kohler A."/>
            <person name="Krizsan K."/>
            <person name="Balestrini R."/>
            <person name="Da Silva C."/>
            <person name="Montanini B."/>
            <person name="Hainaut M."/>
            <person name="Levati E."/>
            <person name="Barry K.W."/>
            <person name="Belfiori B."/>
            <person name="Cichocki N."/>
            <person name="Clum A."/>
            <person name="Dockter R.B."/>
            <person name="Fauchery L."/>
            <person name="Guy J."/>
            <person name="Iotti M."/>
            <person name="Le Tacon F."/>
            <person name="Lindquist E.A."/>
            <person name="Lipzen A."/>
            <person name="Malagnac F."/>
            <person name="Mello A."/>
            <person name="Molinier V."/>
            <person name="Miyauchi S."/>
            <person name="Poulain J."/>
            <person name="Riccioni C."/>
            <person name="Rubini A."/>
            <person name="Sitrit Y."/>
            <person name="Splivallo R."/>
            <person name="Traeger S."/>
            <person name="Wang M."/>
            <person name="Zifcakova L."/>
            <person name="Wipf D."/>
            <person name="Zambonelli A."/>
            <person name="Paolocci F."/>
            <person name="Nowrousian M."/>
            <person name="Ottonello S."/>
            <person name="Baldrian P."/>
            <person name="Spatafora J.W."/>
            <person name="Henrissat B."/>
            <person name="Nagy L.G."/>
            <person name="Aury J.M."/>
            <person name="Wincker P."/>
            <person name="Grigoriev I.V."/>
            <person name="Bonfante P."/>
            <person name="Martin F.M."/>
        </authorList>
    </citation>
    <scope>NUCLEOTIDE SEQUENCE [LARGE SCALE GENOMIC DNA]</scope>
    <source>
        <strain evidence="2 3">120613-1</strain>
    </source>
</reference>